<keyword evidence="3" id="KW-1185">Reference proteome</keyword>
<name>A0ABD2A5F0_VESSQ</name>
<proteinExistence type="predicted"/>
<keyword evidence="1" id="KW-0175">Coiled coil</keyword>
<dbReference type="EMBL" id="JAUDFV010000154">
    <property type="protein sequence ID" value="KAL2715863.1"/>
    <property type="molecule type" value="Genomic_DNA"/>
</dbReference>
<comment type="caution">
    <text evidence="2">The sequence shown here is derived from an EMBL/GenBank/DDBJ whole genome shotgun (WGS) entry which is preliminary data.</text>
</comment>
<dbReference type="AlphaFoldDB" id="A0ABD2A5F0"/>
<reference evidence="2 3" key="1">
    <citation type="journal article" date="2024" name="Ann. Entomol. Soc. Am.">
        <title>Genomic analyses of the southern and eastern yellowjacket wasps (Hymenoptera: Vespidae) reveal evolutionary signatures of social life.</title>
        <authorList>
            <person name="Catto M.A."/>
            <person name="Caine P.B."/>
            <person name="Orr S.E."/>
            <person name="Hunt B.G."/>
            <person name="Goodisman M.A.D."/>
        </authorList>
    </citation>
    <scope>NUCLEOTIDE SEQUENCE [LARGE SCALE GENOMIC DNA]</scope>
    <source>
        <strain evidence="2">233</strain>
        <tissue evidence="2">Head and thorax</tissue>
    </source>
</reference>
<feature type="coiled-coil region" evidence="1">
    <location>
        <begin position="31"/>
        <end position="115"/>
    </location>
</feature>
<evidence type="ECO:0000256" key="1">
    <source>
        <dbReference type="SAM" id="Coils"/>
    </source>
</evidence>
<evidence type="ECO:0000313" key="2">
    <source>
        <dbReference type="EMBL" id="KAL2715863.1"/>
    </source>
</evidence>
<sequence>MSETMSSCNESAFIGSKDEYLSETFDVSTDYRKLHLQNENYRQELHELHLKLIHNEAMQRELQEVNESLELLLIKEKEKAEKKLHEIQEKNRETKEAYENQLSDLGIILESKEKKNKELYDSLHQFKVKASQDNIYKTDDVEEKLIPLKEQIQELLINLEDEKRKKENAEETIKDLKNQLFELQEILEVTKSNLKEKNKVLESTREELIICRSEIETLKIVPANESCKGNSLFAEVEDRRQLAVNKVTILKKKYDELKQAYDIKTEEVKTLKTEKASILRKWDECVNIFSEDNELINKYKNRIRDLEKKLLLVQQSNIETKTIDNSFSYLESLLAEKKKEIQELHQRIERDSVDMLLQIEIKHKIAKQLQYWQYKTMYMEAQLSAIKSQLELENADSTDYKLFFEAIEQHRTIYKDFSDKEEIILEGDIKNIENVASELTTLQNILPINYHKSKNILQTTGNIDTTYKSDLLIDKSYKADIENNCVDYDNNGKSKFENTKLEENANVLQCKIIENNTVLGLKMTHIETTNLSLIGETQKPQKIVHFAEDTKNSLSDNSMIKKKQNEEKKKIRKQYKTIYISSELSK</sequence>
<protein>
    <submittedName>
        <fullName evidence="2">Spindle pole body component 110-like</fullName>
    </submittedName>
</protein>
<gene>
    <name evidence="2" type="ORF">V1478_013539</name>
</gene>
<dbReference type="Proteomes" id="UP001607302">
    <property type="component" value="Unassembled WGS sequence"/>
</dbReference>
<evidence type="ECO:0000313" key="3">
    <source>
        <dbReference type="Proteomes" id="UP001607302"/>
    </source>
</evidence>
<accession>A0ABD2A5F0</accession>
<feature type="coiled-coil region" evidence="1">
    <location>
        <begin position="149"/>
        <end position="207"/>
    </location>
</feature>
<organism evidence="2 3">
    <name type="scientific">Vespula squamosa</name>
    <name type="common">Southern yellow jacket</name>
    <name type="synonym">Wasp</name>
    <dbReference type="NCBI Taxonomy" id="30214"/>
    <lineage>
        <taxon>Eukaryota</taxon>
        <taxon>Metazoa</taxon>
        <taxon>Ecdysozoa</taxon>
        <taxon>Arthropoda</taxon>
        <taxon>Hexapoda</taxon>
        <taxon>Insecta</taxon>
        <taxon>Pterygota</taxon>
        <taxon>Neoptera</taxon>
        <taxon>Endopterygota</taxon>
        <taxon>Hymenoptera</taxon>
        <taxon>Apocrita</taxon>
        <taxon>Aculeata</taxon>
        <taxon>Vespoidea</taxon>
        <taxon>Vespidae</taxon>
        <taxon>Vespinae</taxon>
        <taxon>Vespula</taxon>
    </lineage>
</organism>
<feature type="coiled-coil region" evidence="1">
    <location>
        <begin position="247"/>
        <end position="354"/>
    </location>
</feature>